<sequence length="118" mass="13339">MKKSDLKSEKDYITLYQEKGFTNNYRMAGDMLVESETKMKYNPMDVHIVAEHRFEGVSNPSDMSILYVVKTKDDSKGTVLANYSPASDTSTAEFFNAVPKENISQSANILEIENRSGR</sequence>
<dbReference type="Proteomes" id="UP001597012">
    <property type="component" value="Unassembled WGS sequence"/>
</dbReference>
<organism evidence="1 2">
    <name type="scientific">Maribacter chungangensis</name>
    <dbReference type="NCBI Taxonomy" id="1069117"/>
    <lineage>
        <taxon>Bacteria</taxon>
        <taxon>Pseudomonadati</taxon>
        <taxon>Bacteroidota</taxon>
        <taxon>Flavobacteriia</taxon>
        <taxon>Flavobacteriales</taxon>
        <taxon>Flavobacteriaceae</taxon>
        <taxon>Maribacter</taxon>
    </lineage>
</organism>
<keyword evidence="2" id="KW-1185">Reference proteome</keyword>
<comment type="caution">
    <text evidence="1">The sequence shown here is derived from an EMBL/GenBank/DDBJ whole genome shotgun (WGS) entry which is preliminary data.</text>
</comment>
<accession>A0ABW3B729</accession>
<gene>
    <name evidence="1" type="ORF">ACFQZJ_12955</name>
</gene>
<reference evidence="2" key="1">
    <citation type="journal article" date="2019" name="Int. J. Syst. Evol. Microbiol.">
        <title>The Global Catalogue of Microorganisms (GCM) 10K type strain sequencing project: providing services to taxonomists for standard genome sequencing and annotation.</title>
        <authorList>
            <consortium name="The Broad Institute Genomics Platform"/>
            <consortium name="The Broad Institute Genome Sequencing Center for Infectious Disease"/>
            <person name="Wu L."/>
            <person name="Ma J."/>
        </authorList>
    </citation>
    <scope>NUCLEOTIDE SEQUENCE [LARGE SCALE GENOMIC DNA]</scope>
    <source>
        <strain evidence="2">CCUG 61948</strain>
    </source>
</reference>
<dbReference type="EMBL" id="JBHTHY010000011">
    <property type="protein sequence ID" value="MFD0798374.1"/>
    <property type="molecule type" value="Genomic_DNA"/>
</dbReference>
<evidence type="ECO:0000313" key="2">
    <source>
        <dbReference type="Proteomes" id="UP001597012"/>
    </source>
</evidence>
<name>A0ABW3B729_9FLAO</name>
<proteinExistence type="predicted"/>
<protein>
    <submittedName>
        <fullName evidence="1">Uncharacterized protein</fullName>
    </submittedName>
</protein>
<evidence type="ECO:0000313" key="1">
    <source>
        <dbReference type="EMBL" id="MFD0798374.1"/>
    </source>
</evidence>
<dbReference type="RefSeq" id="WP_379935091.1">
    <property type="nucleotide sequence ID" value="NZ_JBHTHY010000011.1"/>
</dbReference>